<dbReference type="PANTHER" id="PTHR30537:SF35">
    <property type="entry name" value="TRANSCRIPTIONAL REGULATORY PROTEIN"/>
    <property type="match status" value="1"/>
</dbReference>
<keyword evidence="3" id="KW-0238">DNA-binding</keyword>
<keyword evidence="4" id="KW-0804">Transcription</keyword>
<dbReference type="PRINTS" id="PR00039">
    <property type="entry name" value="HTHLYSR"/>
</dbReference>
<dbReference type="InterPro" id="IPR005119">
    <property type="entry name" value="LysR_subst-bd"/>
</dbReference>
<evidence type="ECO:0000256" key="4">
    <source>
        <dbReference type="ARBA" id="ARBA00023163"/>
    </source>
</evidence>
<dbReference type="InterPro" id="IPR036390">
    <property type="entry name" value="WH_DNA-bd_sf"/>
</dbReference>
<proteinExistence type="inferred from homology"/>
<protein>
    <recommendedName>
        <fullName evidence="5">HTH lysR-type domain-containing protein</fullName>
    </recommendedName>
</protein>
<dbReference type="Pfam" id="PF03466">
    <property type="entry name" value="LysR_substrate"/>
    <property type="match status" value="1"/>
</dbReference>
<dbReference type="PROSITE" id="PS50931">
    <property type="entry name" value="HTH_LYSR"/>
    <property type="match status" value="1"/>
</dbReference>
<gene>
    <name evidence="6" type="ORF">UC34_03210</name>
</gene>
<dbReference type="Gene3D" id="1.10.10.10">
    <property type="entry name" value="Winged helix-like DNA-binding domain superfamily/Winged helix DNA-binding domain"/>
    <property type="match status" value="1"/>
</dbReference>
<dbReference type="InterPro" id="IPR000847">
    <property type="entry name" value="LysR_HTH_N"/>
</dbReference>
<dbReference type="InterPro" id="IPR036388">
    <property type="entry name" value="WH-like_DNA-bd_sf"/>
</dbReference>
<evidence type="ECO:0000313" key="7">
    <source>
        <dbReference type="Proteomes" id="UP000035085"/>
    </source>
</evidence>
<comment type="similarity">
    <text evidence="1">Belongs to the LysR transcriptional regulatory family.</text>
</comment>
<reference evidence="7" key="1">
    <citation type="submission" date="2015-02" db="EMBL/GenBank/DDBJ databases">
        <title>Complete Genome Sequencing of Pandoraea vervacti NS15 sp. nov.</title>
        <authorList>
            <person name="Chan K.-G."/>
        </authorList>
    </citation>
    <scope>NUCLEOTIDE SEQUENCE [LARGE SCALE GENOMIC DNA]</scope>
    <source>
        <strain evidence="7">NS15</strain>
    </source>
</reference>
<evidence type="ECO:0000259" key="5">
    <source>
        <dbReference type="PROSITE" id="PS50931"/>
    </source>
</evidence>
<keyword evidence="2" id="KW-0805">Transcription regulation</keyword>
<name>A0ABN4UAQ7_9BURK</name>
<evidence type="ECO:0000256" key="2">
    <source>
        <dbReference type="ARBA" id="ARBA00023015"/>
    </source>
</evidence>
<dbReference type="InterPro" id="IPR058163">
    <property type="entry name" value="LysR-type_TF_proteobact-type"/>
</dbReference>
<keyword evidence="7" id="KW-1185">Reference proteome</keyword>
<dbReference type="PANTHER" id="PTHR30537">
    <property type="entry name" value="HTH-TYPE TRANSCRIPTIONAL REGULATOR"/>
    <property type="match status" value="1"/>
</dbReference>
<feature type="domain" description="HTH lysR-type" evidence="5">
    <location>
        <begin position="1"/>
        <end position="53"/>
    </location>
</feature>
<accession>A0ABN4UAQ7</accession>
<organism evidence="6 7">
    <name type="scientific">Pandoraea vervacti</name>
    <dbReference type="NCBI Taxonomy" id="656178"/>
    <lineage>
        <taxon>Bacteria</taxon>
        <taxon>Pseudomonadati</taxon>
        <taxon>Pseudomonadota</taxon>
        <taxon>Betaproteobacteria</taxon>
        <taxon>Burkholderiales</taxon>
        <taxon>Burkholderiaceae</taxon>
        <taxon>Pandoraea</taxon>
    </lineage>
</organism>
<sequence>MRILVRIAETESFTKAADQLHLSVPVVTRAIANLESQLGTRLLHRTTRSVTLTEAGKQYVDGAMSMLGQLDELENSLIESRAGLNGLLRVVASAGFGLAGLAPWLKSYQDKYPEVVLQVATVDRPVNLVSEGYDVGILVDHTITSENLIQRPLATYDRILVASAKYVKSAGLARVPGDLLNYRFLSEETGSNATNVELAFRLAGATERIRVKPVFLTPSPWLLRQALVNSMGFALIPRLFVEDDLQSGQLVELMSEAELLDRSAIQSLVYPTRRFMNSRLRTFIDHMLEAAGSRGGLLA</sequence>
<dbReference type="EMBL" id="CP010897">
    <property type="protein sequence ID" value="APD11467.1"/>
    <property type="molecule type" value="Genomic_DNA"/>
</dbReference>
<dbReference type="Pfam" id="PF00126">
    <property type="entry name" value="HTH_1"/>
    <property type="match status" value="1"/>
</dbReference>
<dbReference type="CDD" id="cd08422">
    <property type="entry name" value="PBP2_CrgA_like"/>
    <property type="match status" value="1"/>
</dbReference>
<dbReference type="Proteomes" id="UP000035085">
    <property type="component" value="Chromosome"/>
</dbReference>
<dbReference type="SUPFAM" id="SSF46785">
    <property type="entry name" value="Winged helix' DNA-binding domain"/>
    <property type="match status" value="1"/>
</dbReference>
<evidence type="ECO:0000256" key="1">
    <source>
        <dbReference type="ARBA" id="ARBA00009437"/>
    </source>
</evidence>
<evidence type="ECO:0000313" key="6">
    <source>
        <dbReference type="EMBL" id="APD11467.1"/>
    </source>
</evidence>
<dbReference type="SUPFAM" id="SSF53850">
    <property type="entry name" value="Periplasmic binding protein-like II"/>
    <property type="match status" value="1"/>
</dbReference>
<dbReference type="Gene3D" id="3.40.190.290">
    <property type="match status" value="1"/>
</dbReference>
<evidence type="ECO:0000256" key="3">
    <source>
        <dbReference type="ARBA" id="ARBA00023125"/>
    </source>
</evidence>